<evidence type="ECO:0000313" key="3">
    <source>
        <dbReference type="EMBL" id="SUD49606.1"/>
    </source>
</evidence>
<dbReference type="RefSeq" id="WP_147287247.1">
    <property type="nucleotide sequence ID" value="NZ_UGRY01000008.1"/>
</dbReference>
<accession>A0A379JM51</accession>
<evidence type="ECO:0000313" key="2">
    <source>
        <dbReference type="EMBL" id="SUD49510.1"/>
    </source>
</evidence>
<reference evidence="2 4" key="1">
    <citation type="submission" date="2018-06" db="EMBL/GenBank/DDBJ databases">
        <authorList>
            <consortium name="Pathogen Informatics"/>
            <person name="Doyle S."/>
        </authorList>
    </citation>
    <scope>NUCLEOTIDE SEQUENCE [LARGE SCALE GENOMIC DNA]</scope>
    <source>
        <strain evidence="2 4">NCTC1934</strain>
    </source>
</reference>
<gene>
    <name evidence="2" type="ORF">NCTC1934_06864</name>
    <name evidence="3" type="ORF">NCTC1934_06960</name>
</gene>
<feature type="region of interest" description="Disordered" evidence="1">
    <location>
        <begin position="1"/>
        <end position="43"/>
    </location>
</feature>
<feature type="compositionally biased region" description="Polar residues" evidence="1">
    <location>
        <begin position="17"/>
        <end position="31"/>
    </location>
</feature>
<dbReference type="Proteomes" id="UP000255467">
    <property type="component" value="Unassembled WGS sequence"/>
</dbReference>
<dbReference type="EMBL" id="UGRY01000008">
    <property type="protein sequence ID" value="SUD49510.1"/>
    <property type="molecule type" value="Genomic_DNA"/>
</dbReference>
<organism evidence="2 4">
    <name type="scientific">Nocardia otitidiscaviarum</name>
    <dbReference type="NCBI Taxonomy" id="1823"/>
    <lineage>
        <taxon>Bacteria</taxon>
        <taxon>Bacillati</taxon>
        <taxon>Actinomycetota</taxon>
        <taxon>Actinomycetes</taxon>
        <taxon>Mycobacteriales</taxon>
        <taxon>Nocardiaceae</taxon>
        <taxon>Nocardia</taxon>
    </lineage>
</organism>
<dbReference type="EMBL" id="UGRY01000008">
    <property type="protein sequence ID" value="SUD49606.1"/>
    <property type="molecule type" value="Genomic_DNA"/>
</dbReference>
<name>A0A379JM51_9NOCA</name>
<proteinExistence type="predicted"/>
<sequence>MGKSSDKKRARRKNRLSQRVASNSTVETTTRALRDSLPERGTAAGECEQFSGIAGTASTERTQTVLVIGDNQYGYDGEIYDMQCVAKTARGKRCGNLIEIYGQVAKWDAHGRYRIDWEADSSFWLKRYGTTERLYATYVLQRCKLHLDRPGDDATTREVYLIGPLTPTPADVVDTIRRRVFPGLMHMAGHKDSIDHTSELVPAVSAARGGDLAALLDLVARHPLPNDLEFARHRKPDPNYVNSGLWLKLLGAWEEGLLSAEDLTRCVSVGADSAA</sequence>
<protein>
    <submittedName>
        <fullName evidence="2">Uncharacterized protein</fullName>
    </submittedName>
</protein>
<keyword evidence="4" id="KW-1185">Reference proteome</keyword>
<evidence type="ECO:0000313" key="4">
    <source>
        <dbReference type="Proteomes" id="UP000255467"/>
    </source>
</evidence>
<dbReference type="AlphaFoldDB" id="A0A379JM51"/>
<evidence type="ECO:0000256" key="1">
    <source>
        <dbReference type="SAM" id="MobiDB-lite"/>
    </source>
</evidence>